<dbReference type="Proteomes" id="UP000310708">
    <property type="component" value="Unassembled WGS sequence"/>
</dbReference>
<evidence type="ECO:0000256" key="2">
    <source>
        <dbReference type="SAM" id="Phobius"/>
    </source>
</evidence>
<evidence type="ECO:0000256" key="3">
    <source>
        <dbReference type="SAM" id="SignalP"/>
    </source>
</evidence>
<feature type="compositionally biased region" description="Gly residues" evidence="1">
    <location>
        <begin position="752"/>
        <end position="761"/>
    </location>
</feature>
<name>A0A4T0TKI8_9BASI</name>
<comment type="caution">
    <text evidence="4">The sequence shown here is derived from an EMBL/GenBank/DDBJ whole genome shotgun (WGS) entry which is preliminary data.</text>
</comment>
<feature type="compositionally biased region" description="Gly residues" evidence="1">
    <location>
        <begin position="668"/>
        <end position="677"/>
    </location>
</feature>
<dbReference type="PANTHER" id="PTHR14905">
    <property type="entry name" value="NG37"/>
    <property type="match status" value="1"/>
</dbReference>
<dbReference type="PANTHER" id="PTHR14905:SF7">
    <property type="entry name" value="VON WILLEBRAND FACTOR A DOMAIN-CONTAINING PROTEIN 7"/>
    <property type="match status" value="1"/>
</dbReference>
<keyword evidence="3" id="KW-0732">Signal</keyword>
<feature type="compositionally biased region" description="Low complexity" evidence="1">
    <location>
        <begin position="585"/>
        <end position="597"/>
    </location>
</feature>
<keyword evidence="2" id="KW-1133">Transmembrane helix</keyword>
<feature type="region of interest" description="Disordered" evidence="1">
    <location>
        <begin position="548"/>
        <end position="824"/>
    </location>
</feature>
<dbReference type="EMBL" id="SPRX01000023">
    <property type="protein sequence ID" value="TIC65448.1"/>
    <property type="molecule type" value="Genomic_DNA"/>
</dbReference>
<proteinExistence type="predicted"/>
<feature type="signal peptide" evidence="3">
    <location>
        <begin position="1"/>
        <end position="24"/>
    </location>
</feature>
<accession>A0A4T0TKI8</accession>
<feature type="transmembrane region" description="Helical" evidence="2">
    <location>
        <begin position="90"/>
        <end position="112"/>
    </location>
</feature>
<gene>
    <name evidence="4" type="ORF">E3Q01_02112</name>
</gene>
<feature type="compositionally biased region" description="Gly residues" evidence="1">
    <location>
        <begin position="720"/>
        <end position="737"/>
    </location>
</feature>
<feature type="non-terminal residue" evidence="4">
    <location>
        <position position="824"/>
    </location>
</feature>
<feature type="compositionally biased region" description="Low complexity" evidence="1">
    <location>
        <begin position="708"/>
        <end position="719"/>
    </location>
</feature>
<feature type="compositionally biased region" description="Gly residues" evidence="1">
    <location>
        <begin position="690"/>
        <end position="707"/>
    </location>
</feature>
<sequence>MTSNTFMLTMTALFVLISLNGVLAFGSGDIASTSGLEDRCYRHGDIENTLLDLLYTVGTGTSGSLIKSFIKKAVSGGKGKKFDEKNVKRVYFGFRQLTTVVAVLGFLSFGYATREFEVTEERLGTYRNEEHIDNPSGYADAPEGPPNKVSGYHKLRGGLKKGELDFDRNAMKNYIANEDGEWDTSSEFIRKNLVACVELGRRARQDDNDEQMWEALRLLGTALHTLEDYAAHSNFIEVALQSLGYENVFTHVGENVRFDSPNGKKVSPIVTGTFGGLDFFHSMCGEVSDKLSSNGVGDLSTKLSQSKDSNVDNIRKIITKLLKSKDKGEKDDSDDGHADADQKVNRLEEIRKHAKDNTNMNEDEFHSMVMEVLTIHDDITRAIEAVMDKIPFINELLDEASNTLQVFIYSTIEPVLSPILKNLKDAMFEVSAGVIDDHSQRIVFNDPNASDPTHSMLAKDHFGNILNGPAGRLAKVVITHAVNTVVKDGWDGDRDPRSIADDCIQALHHPDFQNGSQIQKDMVNFVKDATKFRQYHGARQGLQGLAASGTLDKVPGGKELSEGMNALHMGGADKNMSVERSKNNSSGHQSSGDSQGSKYGRSNDEYGSRNNQSSTYSSHDYGNQHPSGKTQHQSSGYGGDSTYGSSGGYSGSGNDHSSDRHQQSSGYGSTGGYGGSGNDHSSGRHQQSSGYGGGSTYGSSGGYGGSGNDHSSGRHQQSSGYGGGSTYGSSGGYGGSGNDHSSGRHQQSSGYGSTGGYGGSGNDHSSGRHQQSSGYGGASTYGSSGGYGGSGNDHSSGRHQQSSGYGSTGGYGGSGNDHSSGRHQ</sequence>
<feature type="compositionally biased region" description="Gly residues" evidence="1">
    <location>
        <begin position="806"/>
        <end position="815"/>
    </location>
</feature>
<dbReference type="Pfam" id="PF07217">
    <property type="entry name" value="Het-C"/>
    <property type="match status" value="1"/>
</dbReference>
<feature type="compositionally biased region" description="Gly residues" evidence="1">
    <location>
        <begin position="774"/>
        <end position="791"/>
    </location>
</feature>
<protein>
    <submittedName>
        <fullName evidence="4">Het-C-domain-containing protein</fullName>
    </submittedName>
</protein>
<dbReference type="InterPro" id="IPR010816">
    <property type="entry name" value="Het-C"/>
</dbReference>
<keyword evidence="2" id="KW-0472">Membrane</keyword>
<evidence type="ECO:0000313" key="5">
    <source>
        <dbReference type="Proteomes" id="UP000310708"/>
    </source>
</evidence>
<dbReference type="InterPro" id="IPR052577">
    <property type="entry name" value="VWA7"/>
</dbReference>
<feature type="region of interest" description="Disordered" evidence="1">
    <location>
        <begin position="326"/>
        <end position="358"/>
    </location>
</feature>
<evidence type="ECO:0000313" key="4">
    <source>
        <dbReference type="EMBL" id="TIC65448.1"/>
    </source>
</evidence>
<reference evidence="4 5" key="1">
    <citation type="submission" date="2019-03" db="EMBL/GenBank/DDBJ databases">
        <title>Sequencing 25 genomes of Wallemia mellicola.</title>
        <authorList>
            <person name="Gostincar C."/>
        </authorList>
    </citation>
    <scope>NUCLEOTIDE SEQUENCE [LARGE SCALE GENOMIC DNA]</scope>
    <source>
        <strain evidence="4 5">EXF-757</strain>
    </source>
</reference>
<feature type="compositionally biased region" description="Basic and acidic residues" evidence="1">
    <location>
        <begin position="326"/>
        <end position="351"/>
    </location>
</feature>
<feature type="compositionally biased region" description="Polar residues" evidence="1">
    <location>
        <begin position="608"/>
        <end position="633"/>
    </location>
</feature>
<feature type="compositionally biased region" description="Low complexity" evidence="1">
    <location>
        <begin position="678"/>
        <end position="689"/>
    </location>
</feature>
<evidence type="ECO:0000256" key="1">
    <source>
        <dbReference type="SAM" id="MobiDB-lite"/>
    </source>
</evidence>
<feature type="chain" id="PRO_5020494842" evidence="3">
    <location>
        <begin position="25"/>
        <end position="824"/>
    </location>
</feature>
<organism evidence="4 5">
    <name type="scientific">Wallemia mellicola</name>
    <dbReference type="NCBI Taxonomy" id="1708541"/>
    <lineage>
        <taxon>Eukaryota</taxon>
        <taxon>Fungi</taxon>
        <taxon>Dikarya</taxon>
        <taxon>Basidiomycota</taxon>
        <taxon>Wallemiomycotina</taxon>
        <taxon>Wallemiomycetes</taxon>
        <taxon>Wallemiales</taxon>
        <taxon>Wallemiaceae</taxon>
        <taxon>Wallemia</taxon>
    </lineage>
</organism>
<keyword evidence="2" id="KW-0812">Transmembrane</keyword>
<dbReference type="AlphaFoldDB" id="A0A4T0TKI8"/>
<feature type="compositionally biased region" description="Gly residues" evidence="1">
    <location>
        <begin position="636"/>
        <end position="651"/>
    </location>
</feature>